<evidence type="ECO:0000259" key="5">
    <source>
        <dbReference type="Pfam" id="PF02782"/>
    </source>
</evidence>
<dbReference type="InterPro" id="IPR042024">
    <property type="entry name" value="D-XK_euk"/>
</dbReference>
<evidence type="ECO:0000256" key="2">
    <source>
        <dbReference type="ARBA" id="ARBA00022679"/>
    </source>
</evidence>
<comment type="similarity">
    <text evidence="1">Belongs to the FGGY kinase family.</text>
</comment>
<dbReference type="GO" id="GO:0005997">
    <property type="term" value="P:xylulose metabolic process"/>
    <property type="evidence" value="ECO:0007669"/>
    <property type="project" value="TreeGrafter"/>
</dbReference>
<organism evidence="6 7">
    <name type="scientific">Oceanipulchritudo coccoides</name>
    <dbReference type="NCBI Taxonomy" id="2706888"/>
    <lineage>
        <taxon>Bacteria</taxon>
        <taxon>Pseudomonadati</taxon>
        <taxon>Verrucomicrobiota</taxon>
        <taxon>Opitutia</taxon>
        <taxon>Puniceicoccales</taxon>
        <taxon>Oceanipulchritudinaceae</taxon>
        <taxon>Oceanipulchritudo</taxon>
    </lineage>
</organism>
<dbReference type="Proteomes" id="UP000478417">
    <property type="component" value="Unassembled WGS sequence"/>
</dbReference>
<evidence type="ECO:0000313" key="7">
    <source>
        <dbReference type="Proteomes" id="UP000478417"/>
    </source>
</evidence>
<evidence type="ECO:0000256" key="1">
    <source>
        <dbReference type="ARBA" id="ARBA00009156"/>
    </source>
</evidence>
<sequence>MAQYLGIDSSTQSVSALVFDGITGKVVADASVNFGTDLPQYKAPQGFIPDGEHGEVHSDPLMWLDALDLCLERLLATGVDFRSITAISGAGQQHGTVYLNADGVARLSSIDPAKSLSEQFAGCFSRKTSPIWMDTSTTVQCRAIEKALGSSIKVCKKSGSIAIERFSGPQIRRFFESEKASYVSTAHIHLVSSFMASVLAGTDAPIDHGDGAGMNLLNLETLDWDDDLLEATAPGLREKLPPALPSQTVVGPVAGYFVAKYGFAPSASVVAFTGDNPSSLVGMGATEPGKVIISLGTSDTFFAAMPEPLTDPAGCGHVFGNPLGGFMTLQCFINGSLAREKVRDRLGMDWDQFSKTLEETLPGSDGNRMLPFFGPEISPRVDVKEPVVSGPFADDWVSNPTSARACVEGQFLNMRLCSEWMQLSPDVIYLTGGASQNDAIAQIAADVFQAEVKRLSVPGSVALGGALRAGLATGELSSAVMDTFFKKAISGKAILPDRATSETYTLAAEDIRKLQLSLNS</sequence>
<dbReference type="AlphaFoldDB" id="A0A6B2M535"/>
<protein>
    <submittedName>
        <fullName evidence="6">Carbohydrate kinase</fullName>
    </submittedName>
</protein>
<dbReference type="Pfam" id="PF00370">
    <property type="entry name" value="FGGY_N"/>
    <property type="match status" value="1"/>
</dbReference>
<dbReference type="PANTHER" id="PTHR10196:SF57">
    <property type="entry name" value="XYLULOSE KINASE"/>
    <property type="match status" value="1"/>
</dbReference>
<comment type="caution">
    <text evidence="6">The sequence shown here is derived from an EMBL/GenBank/DDBJ whole genome shotgun (WGS) entry which is preliminary data.</text>
</comment>
<dbReference type="PANTHER" id="PTHR10196">
    <property type="entry name" value="SUGAR KINASE"/>
    <property type="match status" value="1"/>
</dbReference>
<proteinExistence type="inferred from homology"/>
<dbReference type="GO" id="GO:0004856">
    <property type="term" value="F:D-xylulokinase activity"/>
    <property type="evidence" value="ECO:0007669"/>
    <property type="project" value="InterPro"/>
</dbReference>
<dbReference type="GO" id="GO:0042732">
    <property type="term" value="P:D-xylose metabolic process"/>
    <property type="evidence" value="ECO:0007669"/>
    <property type="project" value="InterPro"/>
</dbReference>
<feature type="domain" description="Carbohydrate kinase FGGY C-terminal" evidence="5">
    <location>
        <begin position="292"/>
        <end position="472"/>
    </location>
</feature>
<keyword evidence="3 6" id="KW-0418">Kinase</keyword>
<dbReference type="Pfam" id="PF02782">
    <property type="entry name" value="FGGY_C"/>
    <property type="match status" value="1"/>
</dbReference>
<keyword evidence="7" id="KW-1185">Reference proteome</keyword>
<dbReference type="Gene3D" id="3.30.420.40">
    <property type="match status" value="2"/>
</dbReference>
<dbReference type="CDD" id="cd07776">
    <property type="entry name" value="ASKHA_NBD_FGGY_SpXK-like"/>
    <property type="match status" value="1"/>
</dbReference>
<dbReference type="SUPFAM" id="SSF53067">
    <property type="entry name" value="Actin-like ATPase domain"/>
    <property type="match status" value="2"/>
</dbReference>
<dbReference type="RefSeq" id="WP_163966446.1">
    <property type="nucleotide sequence ID" value="NZ_JAAGNX010000003.1"/>
</dbReference>
<name>A0A6B2M535_9BACT</name>
<dbReference type="InterPro" id="IPR000577">
    <property type="entry name" value="Carb_kinase_FGGY"/>
</dbReference>
<dbReference type="GO" id="GO:0005829">
    <property type="term" value="C:cytosol"/>
    <property type="evidence" value="ECO:0007669"/>
    <property type="project" value="TreeGrafter"/>
</dbReference>
<dbReference type="InterPro" id="IPR018485">
    <property type="entry name" value="FGGY_C"/>
</dbReference>
<evidence type="ECO:0000256" key="3">
    <source>
        <dbReference type="ARBA" id="ARBA00022777"/>
    </source>
</evidence>
<reference evidence="6 7" key="1">
    <citation type="submission" date="2020-02" db="EMBL/GenBank/DDBJ databases">
        <title>Albibacoteraceae fam. nov., the first described family within the subdivision 4 Verrucomicrobia.</title>
        <authorList>
            <person name="Xi F."/>
        </authorList>
    </citation>
    <scope>NUCLEOTIDE SEQUENCE [LARGE SCALE GENOMIC DNA]</scope>
    <source>
        <strain evidence="6 7">CK1056</strain>
    </source>
</reference>
<gene>
    <name evidence="6" type="ORF">G0Q06_12180</name>
</gene>
<feature type="domain" description="Carbohydrate kinase FGGY N-terminal" evidence="4">
    <location>
        <begin position="131"/>
        <end position="282"/>
    </location>
</feature>
<evidence type="ECO:0000259" key="4">
    <source>
        <dbReference type="Pfam" id="PF00370"/>
    </source>
</evidence>
<evidence type="ECO:0000313" key="6">
    <source>
        <dbReference type="EMBL" id="NDV63214.1"/>
    </source>
</evidence>
<accession>A0A6B2M535</accession>
<dbReference type="InterPro" id="IPR043129">
    <property type="entry name" value="ATPase_NBD"/>
</dbReference>
<keyword evidence="2" id="KW-0808">Transferase</keyword>
<dbReference type="PIRSF" id="PIRSF000538">
    <property type="entry name" value="GlpK"/>
    <property type="match status" value="1"/>
</dbReference>
<dbReference type="EMBL" id="JAAGNX010000003">
    <property type="protein sequence ID" value="NDV63214.1"/>
    <property type="molecule type" value="Genomic_DNA"/>
</dbReference>
<dbReference type="InterPro" id="IPR018484">
    <property type="entry name" value="FGGY_N"/>
</dbReference>